<dbReference type="InterPro" id="IPR050678">
    <property type="entry name" value="DNA_Partitioning_ATPase"/>
</dbReference>
<dbReference type="FunFam" id="3.40.50.300:FF:000285">
    <property type="entry name" value="Sporulation initiation inhibitor Soj"/>
    <property type="match status" value="1"/>
</dbReference>
<evidence type="ECO:0000259" key="1">
    <source>
        <dbReference type="Pfam" id="PF13614"/>
    </source>
</evidence>
<dbReference type="Pfam" id="PF13614">
    <property type="entry name" value="AAA_31"/>
    <property type="match status" value="1"/>
</dbReference>
<dbReference type="PIRSF" id="PIRSF009320">
    <property type="entry name" value="Nuc_binding_HP_1000"/>
    <property type="match status" value="1"/>
</dbReference>
<accession>A0A1F6XA27</accession>
<dbReference type="EMBL" id="MFUW01000002">
    <property type="protein sequence ID" value="OGI90992.1"/>
    <property type="molecule type" value="Genomic_DNA"/>
</dbReference>
<dbReference type="Proteomes" id="UP000176814">
    <property type="component" value="Unassembled WGS sequence"/>
</dbReference>
<feature type="domain" description="AAA" evidence="1">
    <location>
        <begin position="3"/>
        <end position="178"/>
    </location>
</feature>
<sequence length="254" mass="27752">MARIIAICNQKGGVGKSTSSMNLSAYLAAMGKYVLLVDLDSQANATVGLGVSVRPEDSHIYHALINDQNPAGLIKKTSMFGFDILPSGQSLAGATVELVTMEERESRLKKVLNGLRTNYDYILIDCPPSLGLLTVNALAAAERIIIPVQCEYYALEGLGQLLKTVELVRQGLNPDLQVLGVLLTMYDKRNQLANQVVNEVHRNFPGRVFDAVIPRMVSLAEAPSFGKTILQFDPNSKAARAYRQLAEEVIKYSN</sequence>
<dbReference type="PANTHER" id="PTHR13696">
    <property type="entry name" value="P-LOOP CONTAINING NUCLEOSIDE TRIPHOSPHATE HYDROLASE"/>
    <property type="match status" value="1"/>
</dbReference>
<name>A0A1F6XA27_9BACT</name>
<evidence type="ECO:0000313" key="3">
    <source>
        <dbReference type="Proteomes" id="UP000176814"/>
    </source>
</evidence>
<proteinExistence type="predicted"/>
<dbReference type="InterPro" id="IPR025669">
    <property type="entry name" value="AAA_dom"/>
</dbReference>
<comment type="caution">
    <text evidence="2">The sequence shown here is derived from an EMBL/GenBank/DDBJ whole genome shotgun (WGS) entry which is preliminary data.</text>
</comment>
<protein>
    <recommendedName>
        <fullName evidence="1">AAA domain-containing protein</fullName>
    </recommendedName>
</protein>
<dbReference type="Gene3D" id="3.40.50.300">
    <property type="entry name" value="P-loop containing nucleotide triphosphate hydrolases"/>
    <property type="match status" value="1"/>
</dbReference>
<dbReference type="SUPFAM" id="SSF52540">
    <property type="entry name" value="P-loop containing nucleoside triphosphate hydrolases"/>
    <property type="match status" value="1"/>
</dbReference>
<dbReference type="InterPro" id="IPR027417">
    <property type="entry name" value="P-loop_NTPase"/>
</dbReference>
<dbReference type="PANTHER" id="PTHR13696:SF52">
    <property type="entry name" value="PARA FAMILY PROTEIN CT_582"/>
    <property type="match status" value="1"/>
</dbReference>
<dbReference type="CDD" id="cd02042">
    <property type="entry name" value="ParAB_family"/>
    <property type="match status" value="1"/>
</dbReference>
<reference evidence="2 3" key="1">
    <citation type="journal article" date="2016" name="Nat. Commun.">
        <title>Thousands of microbial genomes shed light on interconnected biogeochemical processes in an aquifer system.</title>
        <authorList>
            <person name="Anantharaman K."/>
            <person name="Brown C.T."/>
            <person name="Hug L.A."/>
            <person name="Sharon I."/>
            <person name="Castelle C.J."/>
            <person name="Probst A.J."/>
            <person name="Thomas B.C."/>
            <person name="Singh A."/>
            <person name="Wilkins M.J."/>
            <person name="Karaoz U."/>
            <person name="Brodie E.L."/>
            <person name="Williams K.H."/>
            <person name="Hubbard S.S."/>
            <person name="Banfield J.F."/>
        </authorList>
    </citation>
    <scope>NUCLEOTIDE SEQUENCE [LARGE SCALE GENOMIC DNA]</scope>
</reference>
<dbReference type="AlphaFoldDB" id="A0A1F6XA27"/>
<gene>
    <name evidence="2" type="ORF">A2911_01220</name>
</gene>
<evidence type="ECO:0000313" key="2">
    <source>
        <dbReference type="EMBL" id="OGI90992.1"/>
    </source>
</evidence>
<organism evidence="2 3">
    <name type="scientific">Candidatus Nomurabacteria bacterium RIFCSPLOWO2_01_FULL_40_15</name>
    <dbReference type="NCBI Taxonomy" id="1801772"/>
    <lineage>
        <taxon>Bacteria</taxon>
        <taxon>Candidatus Nomuraibacteriota</taxon>
    </lineage>
</organism>